<accession>A0A0L6UNM7</accession>
<feature type="domain" description="Splicing factor cactin central" evidence="1">
    <location>
        <begin position="21"/>
        <end position="53"/>
    </location>
</feature>
<dbReference type="EMBL" id="LAVV01009701">
    <property type="protein sequence ID" value="KNZ50141.1"/>
    <property type="molecule type" value="Genomic_DNA"/>
</dbReference>
<organism evidence="2 3">
    <name type="scientific">Puccinia sorghi</name>
    <dbReference type="NCBI Taxonomy" id="27349"/>
    <lineage>
        <taxon>Eukaryota</taxon>
        <taxon>Fungi</taxon>
        <taxon>Dikarya</taxon>
        <taxon>Basidiomycota</taxon>
        <taxon>Pucciniomycotina</taxon>
        <taxon>Pucciniomycetes</taxon>
        <taxon>Pucciniales</taxon>
        <taxon>Pucciniaceae</taxon>
        <taxon>Puccinia</taxon>
    </lineage>
</organism>
<name>A0A0L6UNM7_9BASI</name>
<dbReference type="STRING" id="27349.A0A0L6UNM7"/>
<evidence type="ECO:0000259" key="1">
    <source>
        <dbReference type="Pfam" id="PF10312"/>
    </source>
</evidence>
<dbReference type="Proteomes" id="UP000037035">
    <property type="component" value="Unassembled WGS sequence"/>
</dbReference>
<dbReference type="InterPro" id="IPR018816">
    <property type="entry name" value="Cactin_central"/>
</dbReference>
<comment type="caution">
    <text evidence="2">The sequence shown here is derived from an EMBL/GenBank/DDBJ whole genome shotgun (WGS) entry which is preliminary data.</text>
</comment>
<dbReference type="AlphaFoldDB" id="A0A0L6UNM7"/>
<evidence type="ECO:0000313" key="3">
    <source>
        <dbReference type="Proteomes" id="UP000037035"/>
    </source>
</evidence>
<evidence type="ECO:0000313" key="2">
    <source>
        <dbReference type="EMBL" id="KNZ50141.1"/>
    </source>
</evidence>
<sequence>MDIRDVGSILTGHIFSSEFCNFQLKQAQKHAKIQVQEKRAKSINLLALNLKWREGLLGQGWKWIWMSPTLAQLTLEQHLAHDALQASATIQDQITWLLEGKNYNQLGIRKLC</sequence>
<reference evidence="2 3" key="1">
    <citation type="submission" date="2015-08" db="EMBL/GenBank/DDBJ databases">
        <title>Next Generation Sequencing and Analysis of the Genome of Puccinia sorghi L Schw, the Causal Agent of Maize Common Rust.</title>
        <authorList>
            <person name="Rochi L."/>
            <person name="Burguener G."/>
            <person name="Darino M."/>
            <person name="Turjanski A."/>
            <person name="Kreff E."/>
            <person name="Dieguez M.J."/>
            <person name="Sacco F."/>
        </authorList>
    </citation>
    <scope>NUCLEOTIDE SEQUENCE [LARGE SCALE GENOMIC DNA]</scope>
    <source>
        <strain evidence="2 3">RO10H11247</strain>
    </source>
</reference>
<keyword evidence="3" id="KW-1185">Reference proteome</keyword>
<dbReference type="OrthoDB" id="265955at2759"/>
<gene>
    <name evidence="2" type="ORF">VP01_457g10</name>
</gene>
<dbReference type="VEuPathDB" id="FungiDB:VP01_457g10"/>
<dbReference type="Pfam" id="PF10312">
    <property type="entry name" value="Cactin_mid"/>
    <property type="match status" value="1"/>
</dbReference>
<proteinExistence type="predicted"/>
<protein>
    <recommendedName>
        <fullName evidence="1">Splicing factor cactin central domain-containing protein</fullName>
    </recommendedName>
</protein>